<feature type="binding site" evidence="11">
    <location>
        <position position="242"/>
    </location>
    <ligand>
        <name>FMN</name>
        <dbReference type="ChEBI" id="CHEBI:58210"/>
    </ligand>
</feature>
<evidence type="ECO:0000256" key="11">
    <source>
        <dbReference type="HAMAP-Rule" id="MF_00225"/>
    </source>
</evidence>
<feature type="binding site" evidence="11">
    <location>
        <begin position="110"/>
        <end position="114"/>
    </location>
    <ligand>
        <name>substrate</name>
    </ligand>
</feature>
<keyword evidence="8 11" id="KW-0560">Oxidoreductase</keyword>
<comment type="subcellular location">
    <subcellularLocation>
        <location evidence="11">Cell membrane</location>
        <topology evidence="11">Peripheral membrane protein</topology>
    </subcellularLocation>
    <subcellularLocation>
        <location evidence="2">Membrane</location>
    </subcellularLocation>
</comment>
<dbReference type="InterPro" id="IPR013785">
    <property type="entry name" value="Aldolase_TIM"/>
</dbReference>
<comment type="similarity">
    <text evidence="4 11">Belongs to the dihydroorotate dehydrogenase family. Type 2 subfamily.</text>
</comment>
<dbReference type="UniPathway" id="UPA00070">
    <property type="reaction ID" value="UER00946"/>
</dbReference>
<proteinExistence type="inferred from homology"/>
<dbReference type="PROSITE" id="PS00912">
    <property type="entry name" value="DHODEHASE_2"/>
    <property type="match status" value="1"/>
</dbReference>
<dbReference type="GO" id="GO:0006207">
    <property type="term" value="P:'de novo' pyrimidine nucleobase biosynthetic process"/>
    <property type="evidence" value="ECO:0007669"/>
    <property type="project" value="UniProtKB-UniRule"/>
</dbReference>
<dbReference type="GO" id="GO:0005737">
    <property type="term" value="C:cytoplasm"/>
    <property type="evidence" value="ECO:0007669"/>
    <property type="project" value="InterPro"/>
</dbReference>
<dbReference type="Proteomes" id="UP000476030">
    <property type="component" value="Unassembled WGS sequence"/>
</dbReference>
<dbReference type="PROSITE" id="PS00911">
    <property type="entry name" value="DHODEHASE_1"/>
    <property type="match status" value="1"/>
</dbReference>
<keyword evidence="14" id="KW-1185">Reference proteome</keyword>
<organism evidence="13 14">
    <name type="scientific">Sneathiella litorea</name>
    <dbReference type="NCBI Taxonomy" id="2606216"/>
    <lineage>
        <taxon>Bacteria</taxon>
        <taxon>Pseudomonadati</taxon>
        <taxon>Pseudomonadota</taxon>
        <taxon>Alphaproteobacteria</taxon>
        <taxon>Sneathiellales</taxon>
        <taxon>Sneathiellaceae</taxon>
        <taxon>Sneathiella</taxon>
    </lineage>
</organism>
<name>A0A6L8W246_9PROT</name>
<sequence length="355" mass="38225">MVSIYDIARPLLFMFDAEKAHNLSLLALKSGMLPRIDNIFDPILSSEVFGLHFLNPIGLAAGYDKNAEVISALSGLGFGFVEAGSITPKPQPGNPKPRIFRLTQDEAVINRLGFNNQGLETAARNFDKRPMGLVVGANLGANKDSTDRIADYVIGMEKLAPRASYVTVNISSPNTPGLRALQGRAELEDLLGRVVEKRQSMIDTGEAFFPILLKIAPDLTDTDKADIAASVLEHDIDGLIISNTTITRANSLQDPQQTETGGLSGQPLKNISLGVLKEMYQATQGNVPLVGVGGIQDAEDAYTRIRAGASLLQLYTAMVYKGPYVAAEIAKELAEMLRKDNFANIKDAVGVDTPL</sequence>
<keyword evidence="7 11" id="KW-0665">Pyrimidine biosynthesis</keyword>
<feature type="binding site" evidence="11">
    <location>
        <begin position="61"/>
        <end position="65"/>
    </location>
    <ligand>
        <name>FMN</name>
        <dbReference type="ChEBI" id="CHEBI:58210"/>
    </ligand>
</feature>
<dbReference type="GO" id="GO:0005886">
    <property type="term" value="C:plasma membrane"/>
    <property type="evidence" value="ECO:0007669"/>
    <property type="project" value="UniProtKB-SubCell"/>
</dbReference>
<dbReference type="PIRSF" id="PIRSF000164">
    <property type="entry name" value="DHO_oxidase"/>
    <property type="match status" value="1"/>
</dbReference>
<evidence type="ECO:0000256" key="6">
    <source>
        <dbReference type="ARBA" id="ARBA00022643"/>
    </source>
</evidence>
<dbReference type="EC" id="1.3.5.2" evidence="11"/>
<protein>
    <recommendedName>
        <fullName evidence="11">Dihydroorotate dehydrogenase (quinone)</fullName>
        <ecNumber evidence="11">1.3.5.2</ecNumber>
    </recommendedName>
    <alternativeName>
        <fullName evidence="11">DHOdehase</fullName>
        <shortName evidence="11">DHOD</shortName>
        <shortName evidence="11">DHODase</shortName>
    </alternativeName>
    <alternativeName>
        <fullName evidence="11">Dihydroorotate oxidase</fullName>
    </alternativeName>
</protein>
<dbReference type="Pfam" id="PF01180">
    <property type="entry name" value="DHO_dh"/>
    <property type="match status" value="1"/>
</dbReference>
<feature type="binding site" evidence="11">
    <location>
        <begin position="315"/>
        <end position="316"/>
    </location>
    <ligand>
        <name>FMN</name>
        <dbReference type="ChEBI" id="CHEBI:58210"/>
    </ligand>
</feature>
<keyword evidence="5 11" id="KW-0285">Flavoprotein</keyword>
<evidence type="ECO:0000256" key="1">
    <source>
        <dbReference type="ARBA" id="ARBA00003125"/>
    </source>
</evidence>
<feature type="binding site" evidence="11">
    <location>
        <position position="214"/>
    </location>
    <ligand>
        <name>FMN</name>
        <dbReference type="ChEBI" id="CHEBI:58210"/>
    </ligand>
</feature>
<evidence type="ECO:0000256" key="9">
    <source>
        <dbReference type="ARBA" id="ARBA00023136"/>
    </source>
</evidence>
<dbReference type="PANTHER" id="PTHR48109:SF4">
    <property type="entry name" value="DIHYDROOROTATE DEHYDROGENASE (QUINONE), MITOCHONDRIAL"/>
    <property type="match status" value="1"/>
</dbReference>
<dbReference type="HAMAP" id="MF_00225">
    <property type="entry name" value="DHO_dh_type2"/>
    <property type="match status" value="1"/>
</dbReference>
<feature type="binding site" evidence="11">
    <location>
        <position position="294"/>
    </location>
    <ligand>
        <name>FMN</name>
        <dbReference type="ChEBI" id="CHEBI:58210"/>
    </ligand>
</feature>
<keyword evidence="11" id="KW-1003">Cell membrane</keyword>
<evidence type="ECO:0000256" key="10">
    <source>
        <dbReference type="ARBA" id="ARBA00048639"/>
    </source>
</evidence>
<feature type="binding site" evidence="11">
    <location>
        <position position="169"/>
    </location>
    <ligand>
        <name>substrate</name>
    </ligand>
</feature>
<dbReference type="InterPro" id="IPR001295">
    <property type="entry name" value="Dihydroorotate_DH_CS"/>
</dbReference>
<feature type="binding site" evidence="11">
    <location>
        <position position="169"/>
    </location>
    <ligand>
        <name>FMN</name>
        <dbReference type="ChEBI" id="CHEBI:58210"/>
    </ligand>
</feature>
<keyword evidence="9 11" id="KW-0472">Membrane</keyword>
<dbReference type="NCBIfam" id="TIGR01036">
    <property type="entry name" value="pyrD_sub2"/>
    <property type="match status" value="1"/>
</dbReference>
<dbReference type="InterPro" id="IPR005720">
    <property type="entry name" value="Dihydroorotate_DH_cat"/>
</dbReference>
<comment type="pathway">
    <text evidence="3 11">Pyrimidine metabolism; UMP biosynthesis via de novo pathway; orotate from (S)-dihydroorotate (quinone route): step 1/1.</text>
</comment>
<evidence type="ECO:0000256" key="7">
    <source>
        <dbReference type="ARBA" id="ARBA00022975"/>
    </source>
</evidence>
<dbReference type="EMBL" id="WTUW01000001">
    <property type="protein sequence ID" value="MZR29076.1"/>
    <property type="molecule type" value="Genomic_DNA"/>
</dbReference>
<dbReference type="GO" id="GO:0106430">
    <property type="term" value="F:dihydroorotate dehydrogenase (quinone) activity"/>
    <property type="evidence" value="ECO:0007669"/>
    <property type="project" value="UniProtKB-EC"/>
</dbReference>
<dbReference type="Gene3D" id="3.20.20.70">
    <property type="entry name" value="Aldolase class I"/>
    <property type="match status" value="1"/>
</dbReference>
<gene>
    <name evidence="11" type="primary">pyrD</name>
    <name evidence="13" type="ORF">GQE98_00365</name>
</gene>
<feature type="binding site" evidence="11">
    <location>
        <position position="85"/>
    </location>
    <ligand>
        <name>FMN</name>
        <dbReference type="ChEBI" id="CHEBI:58210"/>
    </ligand>
</feature>
<keyword evidence="6 11" id="KW-0288">FMN</keyword>
<comment type="cofactor">
    <cofactor evidence="11">
        <name>FMN</name>
        <dbReference type="ChEBI" id="CHEBI:58210"/>
    </cofactor>
    <text evidence="11">Binds 1 FMN per subunit.</text>
</comment>
<dbReference type="AlphaFoldDB" id="A0A6L8W246"/>
<evidence type="ECO:0000256" key="2">
    <source>
        <dbReference type="ARBA" id="ARBA00004370"/>
    </source>
</evidence>
<comment type="caution">
    <text evidence="13">The sequence shown here is derived from an EMBL/GenBank/DDBJ whole genome shotgun (WGS) entry which is preliminary data.</text>
</comment>
<reference evidence="13 14" key="1">
    <citation type="submission" date="2019-12" db="EMBL/GenBank/DDBJ databases">
        <title>Snethiella sp. nov. sp. isolated from sea sand.</title>
        <authorList>
            <person name="Kim J."/>
            <person name="Jeong S.E."/>
            <person name="Jung H.S."/>
            <person name="Jeon C.O."/>
        </authorList>
    </citation>
    <scope>NUCLEOTIDE SEQUENCE [LARGE SCALE GENOMIC DNA]</scope>
    <source>
        <strain evidence="13 14">DP05</strain>
    </source>
</reference>
<feature type="active site" description="Nucleophile" evidence="11">
    <location>
        <position position="172"/>
    </location>
</feature>
<dbReference type="SUPFAM" id="SSF51395">
    <property type="entry name" value="FMN-linked oxidoreductases"/>
    <property type="match status" value="1"/>
</dbReference>
<feature type="binding site" evidence="11">
    <location>
        <position position="65"/>
    </location>
    <ligand>
        <name>substrate</name>
    </ligand>
</feature>
<comment type="function">
    <text evidence="1 11">Catalyzes the conversion of dihydroorotate to orotate with quinone as electron acceptor.</text>
</comment>
<evidence type="ECO:0000256" key="5">
    <source>
        <dbReference type="ARBA" id="ARBA00022630"/>
    </source>
</evidence>
<dbReference type="InterPro" id="IPR012135">
    <property type="entry name" value="Dihydroorotate_DH_1_2"/>
</dbReference>
<feature type="binding site" evidence="11">
    <location>
        <position position="265"/>
    </location>
    <ligand>
        <name>FMN</name>
        <dbReference type="ChEBI" id="CHEBI:58210"/>
    </ligand>
</feature>
<dbReference type="InterPro" id="IPR005719">
    <property type="entry name" value="Dihydroorotate_DH_2"/>
</dbReference>
<evidence type="ECO:0000256" key="3">
    <source>
        <dbReference type="ARBA" id="ARBA00005161"/>
    </source>
</evidence>
<dbReference type="NCBIfam" id="NF003652">
    <property type="entry name" value="PRK05286.2-5"/>
    <property type="match status" value="1"/>
</dbReference>
<evidence type="ECO:0000313" key="13">
    <source>
        <dbReference type="EMBL" id="MZR29076.1"/>
    </source>
</evidence>
<dbReference type="NCBIfam" id="NF003645">
    <property type="entry name" value="PRK05286.1-2"/>
    <property type="match status" value="1"/>
</dbReference>
<feature type="domain" description="Dihydroorotate dehydrogenase catalytic" evidence="12">
    <location>
        <begin position="44"/>
        <end position="337"/>
    </location>
</feature>
<evidence type="ECO:0000313" key="14">
    <source>
        <dbReference type="Proteomes" id="UP000476030"/>
    </source>
</evidence>
<feature type="binding site" evidence="11">
    <location>
        <begin position="243"/>
        <end position="244"/>
    </location>
    <ligand>
        <name>substrate</name>
    </ligand>
</feature>
<evidence type="ECO:0000256" key="8">
    <source>
        <dbReference type="ARBA" id="ARBA00023002"/>
    </source>
</evidence>
<dbReference type="GO" id="GO:0044205">
    <property type="term" value="P:'de novo' UMP biosynthetic process"/>
    <property type="evidence" value="ECO:0007669"/>
    <property type="project" value="UniProtKB-UniRule"/>
</dbReference>
<feature type="binding site" evidence="11">
    <location>
        <position position="174"/>
    </location>
    <ligand>
        <name>substrate</name>
    </ligand>
</feature>
<dbReference type="PANTHER" id="PTHR48109">
    <property type="entry name" value="DIHYDROOROTATE DEHYDROGENASE (QUINONE), MITOCHONDRIAL-RELATED"/>
    <property type="match status" value="1"/>
</dbReference>
<feature type="binding site" evidence="11">
    <location>
        <position position="138"/>
    </location>
    <ligand>
        <name>FMN</name>
        <dbReference type="ChEBI" id="CHEBI:58210"/>
    </ligand>
</feature>
<evidence type="ECO:0000256" key="4">
    <source>
        <dbReference type="ARBA" id="ARBA00005359"/>
    </source>
</evidence>
<accession>A0A6L8W246</accession>
<comment type="subunit">
    <text evidence="11">Monomer.</text>
</comment>
<comment type="catalytic activity">
    <reaction evidence="10 11">
        <text>(S)-dihydroorotate + a quinone = orotate + a quinol</text>
        <dbReference type="Rhea" id="RHEA:30187"/>
        <dbReference type="ChEBI" id="CHEBI:24646"/>
        <dbReference type="ChEBI" id="CHEBI:30839"/>
        <dbReference type="ChEBI" id="CHEBI:30864"/>
        <dbReference type="ChEBI" id="CHEBI:132124"/>
        <dbReference type="EC" id="1.3.5.2"/>
    </reaction>
</comment>
<dbReference type="CDD" id="cd04738">
    <property type="entry name" value="DHOD_2_like"/>
    <property type="match status" value="1"/>
</dbReference>
<evidence type="ECO:0000259" key="12">
    <source>
        <dbReference type="Pfam" id="PF01180"/>
    </source>
</evidence>
<dbReference type="InterPro" id="IPR050074">
    <property type="entry name" value="DHO_dehydrogenase"/>
</dbReference>